<dbReference type="AlphaFoldDB" id="A0A4D6L279"/>
<keyword evidence="1" id="KW-0812">Transmembrane</keyword>
<evidence type="ECO:0000256" key="1">
    <source>
        <dbReference type="SAM" id="Phobius"/>
    </source>
</evidence>
<evidence type="ECO:0000313" key="4">
    <source>
        <dbReference type="Proteomes" id="UP000501690"/>
    </source>
</evidence>
<keyword evidence="4" id="KW-1185">Reference proteome</keyword>
<feature type="transmembrane region" description="Helical" evidence="1">
    <location>
        <begin position="110"/>
        <end position="133"/>
    </location>
</feature>
<evidence type="ECO:0000313" key="3">
    <source>
        <dbReference type="EMBL" id="QCD82603.1"/>
    </source>
</evidence>
<feature type="chain" id="PRO_5020029643" evidence="2">
    <location>
        <begin position="20"/>
        <end position="147"/>
    </location>
</feature>
<gene>
    <name evidence="3" type="ORF">DEO72_LG2g2943</name>
</gene>
<protein>
    <submittedName>
        <fullName evidence="3">Uncharacterized protein</fullName>
    </submittedName>
</protein>
<keyword evidence="2" id="KW-0732">Signal</keyword>
<dbReference type="EMBL" id="CP039346">
    <property type="protein sequence ID" value="QCD82603.1"/>
    <property type="molecule type" value="Genomic_DNA"/>
</dbReference>
<proteinExistence type="predicted"/>
<dbReference type="Proteomes" id="UP000501690">
    <property type="component" value="Linkage Group LG2"/>
</dbReference>
<name>A0A4D6L279_VIGUN</name>
<accession>A0A4D6L279</accession>
<keyword evidence="1" id="KW-0472">Membrane</keyword>
<feature type="signal peptide" evidence="2">
    <location>
        <begin position="1"/>
        <end position="19"/>
    </location>
</feature>
<evidence type="ECO:0000256" key="2">
    <source>
        <dbReference type="SAM" id="SignalP"/>
    </source>
</evidence>
<reference evidence="3 4" key="1">
    <citation type="submission" date="2019-04" db="EMBL/GenBank/DDBJ databases">
        <title>An improved genome assembly and genetic linkage map for asparagus bean, Vigna unguiculata ssp. sesquipedialis.</title>
        <authorList>
            <person name="Xia Q."/>
            <person name="Zhang R."/>
            <person name="Dong Y."/>
        </authorList>
    </citation>
    <scope>NUCLEOTIDE SEQUENCE [LARGE SCALE GENOMIC DNA]</scope>
    <source>
        <tissue evidence="3">Leaf</tissue>
    </source>
</reference>
<sequence length="147" mass="15648">MVLFHLRSGGRWLISSAAAACCDNDGLECRNDGEVGSEKMEIAGAVDARAVQVSDLLFSGDVVAASDVVAEGCCWRAFRSCCRDGANVVEKQADGDGIARCALQRERRGAVVLIVAVVTGASSSSPMRLLVIMEMMELRLQLRLLTA</sequence>
<keyword evidence="1" id="KW-1133">Transmembrane helix</keyword>
<organism evidence="3 4">
    <name type="scientific">Vigna unguiculata</name>
    <name type="common">Cowpea</name>
    <dbReference type="NCBI Taxonomy" id="3917"/>
    <lineage>
        <taxon>Eukaryota</taxon>
        <taxon>Viridiplantae</taxon>
        <taxon>Streptophyta</taxon>
        <taxon>Embryophyta</taxon>
        <taxon>Tracheophyta</taxon>
        <taxon>Spermatophyta</taxon>
        <taxon>Magnoliopsida</taxon>
        <taxon>eudicotyledons</taxon>
        <taxon>Gunneridae</taxon>
        <taxon>Pentapetalae</taxon>
        <taxon>rosids</taxon>
        <taxon>fabids</taxon>
        <taxon>Fabales</taxon>
        <taxon>Fabaceae</taxon>
        <taxon>Papilionoideae</taxon>
        <taxon>50 kb inversion clade</taxon>
        <taxon>NPAAA clade</taxon>
        <taxon>indigoferoid/millettioid clade</taxon>
        <taxon>Phaseoleae</taxon>
        <taxon>Vigna</taxon>
    </lineage>
</organism>